<sequence length="272" mass="29843">MIYCEICTNAFSGEDFVDCPHCALAEGRVAKPAVHAVDKPAASVTMDEVIDTLRRMTPPETPSAIETPSTEPQAPEGLNESLRALVEQKVDQAFAASAEPPAVAESEPATVAPIVGQTTRELDVETLRRIRESGVFTVVLLGFPTAGKTWFLNRLKYELQEGDAYACYPRRAPPGDVENTTLFTAHRFRKGANDFYVIDIPGERFLRAVEGSFLGEANTLMRHLIFTGHAFLTLLPADETLLSELAHDVLWRRAAAGEAPPWTSPPCPQPRR</sequence>
<keyword evidence="3" id="KW-1185">Reference proteome</keyword>
<evidence type="ECO:0000256" key="1">
    <source>
        <dbReference type="SAM" id="MobiDB-lite"/>
    </source>
</evidence>
<gene>
    <name evidence="2" type="ORF">MZV50_08455</name>
</gene>
<name>A0ABY4ZXJ2_9CAUL</name>
<proteinExistence type="predicted"/>
<dbReference type="SUPFAM" id="SSF52540">
    <property type="entry name" value="P-loop containing nucleoside triphosphate hydrolases"/>
    <property type="match status" value="1"/>
</dbReference>
<dbReference type="EMBL" id="CP096040">
    <property type="protein sequence ID" value="USQ97552.1"/>
    <property type="molecule type" value="Genomic_DNA"/>
</dbReference>
<dbReference type="InterPro" id="IPR027417">
    <property type="entry name" value="P-loop_NTPase"/>
</dbReference>
<feature type="region of interest" description="Disordered" evidence="1">
    <location>
        <begin position="58"/>
        <end position="77"/>
    </location>
</feature>
<dbReference type="Gene3D" id="3.40.50.300">
    <property type="entry name" value="P-loop containing nucleotide triphosphate hydrolases"/>
    <property type="match status" value="1"/>
</dbReference>
<protein>
    <submittedName>
        <fullName evidence="2">50S ribosome-binding GTPase</fullName>
    </submittedName>
</protein>
<reference evidence="2 3" key="1">
    <citation type="submission" date="2022-04" db="EMBL/GenBank/DDBJ databases">
        <title>Genome sequence of soybean root-associated Caulobacter segnis RL271.</title>
        <authorList>
            <person name="Longley R."/>
            <person name="Bonito G."/>
            <person name="Trigodet F."/>
            <person name="Crosson S."/>
            <person name="Fiebig A."/>
        </authorList>
    </citation>
    <scope>NUCLEOTIDE SEQUENCE [LARGE SCALE GENOMIC DNA]</scope>
    <source>
        <strain evidence="2 3">RL271</strain>
    </source>
</reference>
<evidence type="ECO:0000313" key="3">
    <source>
        <dbReference type="Proteomes" id="UP001057520"/>
    </source>
</evidence>
<organism evidence="2 3">
    <name type="scientific">Caulobacter segnis</name>
    <dbReference type="NCBI Taxonomy" id="88688"/>
    <lineage>
        <taxon>Bacteria</taxon>
        <taxon>Pseudomonadati</taxon>
        <taxon>Pseudomonadota</taxon>
        <taxon>Alphaproteobacteria</taxon>
        <taxon>Caulobacterales</taxon>
        <taxon>Caulobacteraceae</taxon>
        <taxon>Caulobacter</taxon>
    </lineage>
</organism>
<dbReference type="Proteomes" id="UP001057520">
    <property type="component" value="Chromosome"/>
</dbReference>
<accession>A0ABY4ZXJ2</accession>
<evidence type="ECO:0000313" key="2">
    <source>
        <dbReference type="EMBL" id="USQ97552.1"/>
    </source>
</evidence>